<sequence>MYYLNFNNVQNVFKKAIESGMDILHKRFYKMAGNQIAGLNGDLSIQLPLGGSNEYNAQFEDLQPSNHRDEESSDFQNTLDQLDAKAYATFMMHLEGYRTSEIASYLEQTESEVILQIAESRNALKINSKAAVN</sequence>
<gene>
    <name evidence="1" type="ORF">ACFSQ3_07640</name>
</gene>
<comment type="caution">
    <text evidence="1">The sequence shown here is derived from an EMBL/GenBank/DDBJ whole genome shotgun (WGS) entry which is preliminary data.</text>
</comment>
<evidence type="ECO:0000313" key="1">
    <source>
        <dbReference type="EMBL" id="MFD2598822.1"/>
    </source>
</evidence>
<protein>
    <recommendedName>
        <fullName evidence="3">RNA polymerase sigma factor 70 region 4 type 2 domain-containing protein</fullName>
    </recommendedName>
</protein>
<proteinExistence type="predicted"/>
<keyword evidence="2" id="KW-1185">Reference proteome</keyword>
<reference evidence="2" key="1">
    <citation type="journal article" date="2019" name="Int. J. Syst. Evol. Microbiol.">
        <title>The Global Catalogue of Microorganisms (GCM) 10K type strain sequencing project: providing services to taxonomists for standard genome sequencing and annotation.</title>
        <authorList>
            <consortium name="The Broad Institute Genomics Platform"/>
            <consortium name="The Broad Institute Genome Sequencing Center for Infectious Disease"/>
            <person name="Wu L."/>
            <person name="Ma J."/>
        </authorList>
    </citation>
    <scope>NUCLEOTIDE SEQUENCE [LARGE SCALE GENOMIC DNA]</scope>
    <source>
        <strain evidence="2">KCTC 42248</strain>
    </source>
</reference>
<accession>A0ABW5NLU3</accession>
<dbReference type="SUPFAM" id="SSF88659">
    <property type="entry name" value="Sigma3 and sigma4 domains of RNA polymerase sigma factors"/>
    <property type="match status" value="1"/>
</dbReference>
<dbReference type="RefSeq" id="WP_380868953.1">
    <property type="nucleotide sequence ID" value="NZ_JBHUMA010000006.1"/>
</dbReference>
<evidence type="ECO:0008006" key="3">
    <source>
        <dbReference type="Google" id="ProtNLM"/>
    </source>
</evidence>
<name>A0ABW5NLU3_9SPHI</name>
<organism evidence="1 2">
    <name type="scientific">Sphingobacterium corticis</name>
    <dbReference type="NCBI Taxonomy" id="1812823"/>
    <lineage>
        <taxon>Bacteria</taxon>
        <taxon>Pseudomonadati</taxon>
        <taxon>Bacteroidota</taxon>
        <taxon>Sphingobacteriia</taxon>
        <taxon>Sphingobacteriales</taxon>
        <taxon>Sphingobacteriaceae</taxon>
        <taxon>Sphingobacterium</taxon>
    </lineage>
</organism>
<dbReference type="Proteomes" id="UP001597393">
    <property type="component" value="Unassembled WGS sequence"/>
</dbReference>
<dbReference type="EMBL" id="JBHUMA010000006">
    <property type="protein sequence ID" value="MFD2598822.1"/>
    <property type="molecule type" value="Genomic_DNA"/>
</dbReference>
<evidence type="ECO:0000313" key="2">
    <source>
        <dbReference type="Proteomes" id="UP001597393"/>
    </source>
</evidence>
<dbReference type="InterPro" id="IPR013324">
    <property type="entry name" value="RNA_pol_sigma_r3/r4-like"/>
</dbReference>